<proteinExistence type="predicted"/>
<keyword evidence="1" id="KW-0521">NADP</keyword>
<dbReference type="Gene3D" id="3.90.180.10">
    <property type="entry name" value="Medium-chain alcohol dehydrogenases, catalytic domain"/>
    <property type="match status" value="1"/>
</dbReference>
<name>X1D9X6_9ZZZZ</name>
<evidence type="ECO:0000313" key="3">
    <source>
        <dbReference type="EMBL" id="GAH01879.1"/>
    </source>
</evidence>
<dbReference type="SUPFAM" id="SSF50129">
    <property type="entry name" value="GroES-like"/>
    <property type="match status" value="1"/>
</dbReference>
<evidence type="ECO:0000256" key="1">
    <source>
        <dbReference type="ARBA" id="ARBA00022857"/>
    </source>
</evidence>
<feature type="non-terminal residue" evidence="3">
    <location>
        <position position="134"/>
    </location>
</feature>
<protein>
    <recommendedName>
        <fullName evidence="2">Alcohol dehydrogenase-like N-terminal domain-containing protein</fullName>
    </recommendedName>
</protein>
<dbReference type="PANTHER" id="PTHR44154">
    <property type="entry name" value="QUINONE OXIDOREDUCTASE"/>
    <property type="match status" value="1"/>
</dbReference>
<dbReference type="EMBL" id="BART01020245">
    <property type="protein sequence ID" value="GAH01879.1"/>
    <property type="molecule type" value="Genomic_DNA"/>
</dbReference>
<accession>X1D9X6</accession>
<comment type="caution">
    <text evidence="3">The sequence shown here is derived from an EMBL/GenBank/DDBJ whole genome shotgun (WGS) entry which is preliminary data.</text>
</comment>
<dbReference type="InterPro" id="IPR051603">
    <property type="entry name" value="Zinc-ADH_QOR/CCCR"/>
</dbReference>
<dbReference type="AlphaFoldDB" id="X1D9X6"/>
<sequence length="134" mass="15000">MKAIVYERYGSPDVLELKEVERPTPNDNEVLVKVHAASLNRGDLPTLRGKPFLFRLMNGLRRPKHKILGDDIAGRIEAVGIAVKQFQPGDEVFGISNFGSFAEYRCVAEDNEPHQLLILKPANMSFEQAAAIPW</sequence>
<organism evidence="3">
    <name type="scientific">marine sediment metagenome</name>
    <dbReference type="NCBI Taxonomy" id="412755"/>
    <lineage>
        <taxon>unclassified sequences</taxon>
        <taxon>metagenomes</taxon>
        <taxon>ecological metagenomes</taxon>
    </lineage>
</organism>
<dbReference type="InterPro" id="IPR013154">
    <property type="entry name" value="ADH-like_N"/>
</dbReference>
<feature type="domain" description="Alcohol dehydrogenase-like N-terminal" evidence="2">
    <location>
        <begin position="27"/>
        <end position="110"/>
    </location>
</feature>
<reference evidence="3" key="1">
    <citation type="journal article" date="2014" name="Front. Microbiol.">
        <title>High frequency of phylogenetically diverse reductive dehalogenase-homologous genes in deep subseafloor sedimentary metagenomes.</title>
        <authorList>
            <person name="Kawai M."/>
            <person name="Futagami T."/>
            <person name="Toyoda A."/>
            <person name="Takaki Y."/>
            <person name="Nishi S."/>
            <person name="Hori S."/>
            <person name="Arai W."/>
            <person name="Tsubouchi T."/>
            <person name="Morono Y."/>
            <person name="Uchiyama I."/>
            <person name="Ito T."/>
            <person name="Fujiyama A."/>
            <person name="Inagaki F."/>
            <person name="Takami H."/>
        </authorList>
    </citation>
    <scope>NUCLEOTIDE SEQUENCE</scope>
    <source>
        <strain evidence="3">Expedition CK06-06</strain>
    </source>
</reference>
<dbReference type="InterPro" id="IPR011032">
    <property type="entry name" value="GroES-like_sf"/>
</dbReference>
<gene>
    <name evidence="3" type="ORF">S01H4_37650</name>
</gene>
<evidence type="ECO:0000259" key="2">
    <source>
        <dbReference type="Pfam" id="PF08240"/>
    </source>
</evidence>
<dbReference type="PANTHER" id="PTHR44154:SF1">
    <property type="entry name" value="QUINONE OXIDOREDUCTASE"/>
    <property type="match status" value="1"/>
</dbReference>
<dbReference type="Pfam" id="PF08240">
    <property type="entry name" value="ADH_N"/>
    <property type="match status" value="1"/>
</dbReference>